<protein>
    <recommendedName>
        <fullName evidence="5">Lipoprotein</fullName>
    </recommendedName>
</protein>
<feature type="region of interest" description="Disordered" evidence="1">
    <location>
        <begin position="255"/>
        <end position="281"/>
    </location>
</feature>
<sequence length="281" mass="31007">MSARSLLALTLVLGVCLSGCFSPNAAQEADIAARRSRLQTAEAMFQDRCKKAGVTIHRTAENVEGVFLMKLRPDKINFGDQFLLDDPYGRDLGGDGYIVSFLRGSFQANTSGTPPPGFPPRVGYLYVEAVDPKDGKRYRYTGSVKAVGRKDVTAENVRRELAANPAYDLNIYAYILDKVPAPGPAPRYGVTYDDISTREEREYWIAGSSLRVIDLKTQEVMAERIGYMMDRAQGSDAGGRSPWLFAADHACPSFGTRHGSGRQPRQAQDFAEKILKPKLED</sequence>
<accession>A0A7D5NBR6</accession>
<dbReference type="EMBL" id="CP058708">
    <property type="protein sequence ID" value="QLH50832.1"/>
    <property type="molecule type" value="Genomic_DNA"/>
</dbReference>
<feature type="signal peptide" evidence="2">
    <location>
        <begin position="1"/>
        <end position="25"/>
    </location>
</feature>
<feature type="chain" id="PRO_5028095110" description="Lipoprotein" evidence="2">
    <location>
        <begin position="26"/>
        <end position="281"/>
    </location>
</feature>
<evidence type="ECO:0000256" key="1">
    <source>
        <dbReference type="SAM" id="MobiDB-lite"/>
    </source>
</evidence>
<keyword evidence="2" id="KW-0732">Signal</keyword>
<evidence type="ECO:0000313" key="4">
    <source>
        <dbReference type="Proteomes" id="UP000509684"/>
    </source>
</evidence>
<proteinExistence type="predicted"/>
<organism evidence="3 4">
    <name type="scientific">Candidatus Accumulibacter cognatus</name>
    <dbReference type="NCBI Taxonomy" id="2954383"/>
    <lineage>
        <taxon>Bacteria</taxon>
        <taxon>Pseudomonadati</taxon>
        <taxon>Pseudomonadota</taxon>
        <taxon>Betaproteobacteria</taxon>
        <taxon>Candidatus Accumulibacter</taxon>
    </lineage>
</organism>
<feature type="compositionally biased region" description="Basic and acidic residues" evidence="1">
    <location>
        <begin position="270"/>
        <end position="281"/>
    </location>
</feature>
<gene>
    <name evidence="3" type="ORF">HWD57_14315</name>
</gene>
<evidence type="ECO:0000256" key="2">
    <source>
        <dbReference type="SAM" id="SignalP"/>
    </source>
</evidence>
<name>A0A7D5NBR6_9PROT</name>
<dbReference type="AlphaFoldDB" id="A0A7D5NBR6"/>
<dbReference type="KEGG" id="acog:HWD57_14315"/>
<evidence type="ECO:0000313" key="3">
    <source>
        <dbReference type="EMBL" id="QLH50832.1"/>
    </source>
</evidence>
<evidence type="ECO:0008006" key="5">
    <source>
        <dbReference type="Google" id="ProtNLM"/>
    </source>
</evidence>
<dbReference type="Proteomes" id="UP000509684">
    <property type="component" value="Chromosome"/>
</dbReference>
<reference evidence="3 4" key="1">
    <citation type="journal article" date="2019" name="Microbiome">
        <title>Annotated bacterial chromosomes from frame-shift-corrected long-read metagenomic data.</title>
        <authorList>
            <person name="Arumugam K."/>
            <person name="Bagci C."/>
            <person name="Bessarab I."/>
            <person name="Beier S."/>
            <person name="Buchfink B."/>
            <person name="Gorska A."/>
            <person name="Qiu G."/>
            <person name="Huson D.H."/>
            <person name="Williams R.B.H."/>
        </authorList>
    </citation>
    <scope>NUCLEOTIDE SEQUENCE [LARGE SCALE GENOMIC DNA]</scope>
    <source>
        <strain evidence="3">SSA1</strain>
    </source>
</reference>